<feature type="region of interest" description="Disordered" evidence="1">
    <location>
        <begin position="1"/>
        <end position="77"/>
    </location>
</feature>
<evidence type="ECO:0000313" key="2">
    <source>
        <dbReference type="EMBL" id="OZJ01774.1"/>
    </source>
</evidence>
<protein>
    <submittedName>
        <fullName evidence="2">Uncharacterized protein</fullName>
    </submittedName>
</protein>
<feature type="compositionally biased region" description="Polar residues" evidence="1">
    <location>
        <begin position="92"/>
        <end position="119"/>
    </location>
</feature>
<evidence type="ECO:0000313" key="3">
    <source>
        <dbReference type="Proteomes" id="UP000242875"/>
    </source>
</evidence>
<comment type="caution">
    <text evidence="2">The sequence shown here is derived from an EMBL/GenBank/DDBJ whole genome shotgun (WGS) entry which is preliminary data.</text>
</comment>
<feature type="region of interest" description="Disordered" evidence="1">
    <location>
        <begin position="347"/>
        <end position="375"/>
    </location>
</feature>
<feature type="compositionally biased region" description="Pro residues" evidence="1">
    <location>
        <begin position="10"/>
        <end position="22"/>
    </location>
</feature>
<feature type="compositionally biased region" description="Low complexity" evidence="1">
    <location>
        <begin position="44"/>
        <end position="57"/>
    </location>
</feature>
<dbReference type="Proteomes" id="UP000242875">
    <property type="component" value="Unassembled WGS sequence"/>
</dbReference>
<organism evidence="2 3">
    <name type="scientific">Bifiguratus adelaidae</name>
    <dbReference type="NCBI Taxonomy" id="1938954"/>
    <lineage>
        <taxon>Eukaryota</taxon>
        <taxon>Fungi</taxon>
        <taxon>Fungi incertae sedis</taxon>
        <taxon>Mucoromycota</taxon>
        <taxon>Mucoromycotina</taxon>
        <taxon>Endogonomycetes</taxon>
        <taxon>Endogonales</taxon>
        <taxon>Endogonales incertae sedis</taxon>
        <taxon>Bifiguratus</taxon>
    </lineage>
</organism>
<feature type="region of interest" description="Disordered" evidence="1">
    <location>
        <begin position="89"/>
        <end position="119"/>
    </location>
</feature>
<accession>A0A261XU54</accession>
<keyword evidence="3" id="KW-1185">Reference proteome</keyword>
<evidence type="ECO:0000256" key="1">
    <source>
        <dbReference type="SAM" id="MobiDB-lite"/>
    </source>
</evidence>
<proteinExistence type="predicted"/>
<dbReference type="AlphaFoldDB" id="A0A261XU54"/>
<feature type="non-terminal residue" evidence="2">
    <location>
        <position position="1"/>
    </location>
</feature>
<reference evidence="2 3" key="1">
    <citation type="journal article" date="2017" name="Mycologia">
        <title>Bifiguratus adelaidae, gen. et sp. nov., a new member of Mucoromycotina in endophytic and soil-dwelling habitats.</title>
        <authorList>
            <person name="Torres-Cruz T.J."/>
            <person name="Billingsley Tobias T.L."/>
            <person name="Almatruk M."/>
            <person name="Hesse C."/>
            <person name="Kuske C.R."/>
            <person name="Desiro A."/>
            <person name="Benucci G.M."/>
            <person name="Bonito G."/>
            <person name="Stajich J.E."/>
            <person name="Dunlap C."/>
            <person name="Arnold A.E."/>
            <person name="Porras-Alfaro A."/>
        </authorList>
    </citation>
    <scope>NUCLEOTIDE SEQUENCE [LARGE SCALE GENOMIC DNA]</scope>
    <source>
        <strain evidence="2 3">AZ0501</strain>
    </source>
</reference>
<gene>
    <name evidence="2" type="ORF">BZG36_05073</name>
</gene>
<name>A0A261XU54_9FUNG</name>
<dbReference type="EMBL" id="MVBO01000243">
    <property type="protein sequence ID" value="OZJ01774.1"/>
    <property type="molecule type" value="Genomic_DNA"/>
</dbReference>
<feature type="compositionally biased region" description="Polar residues" evidence="1">
    <location>
        <begin position="58"/>
        <end position="77"/>
    </location>
</feature>
<sequence length="375" mass="40003">ISQPPVNAQAPPPPPPPAPPAIAPSLLNSSVTAARQRPVSPLKQQQQQLQQQQQNLNPTGQWNSLATGSASNFSPMSQNFQQHSLPAISPMMTGSFQSNPQGNQSFNQFSSPQLQGSLGTMQTGVQQPLQTGIQSSVTGLSGQPSMLGQLSGGFGNQPMPAMQNNFTGLQPPQGFQQPQMTGFRPQMTGFQALQPQMTAQNVPLSSVLPPSLIPTSSTSGQFVPTQAKLMNGPNNFDGMGGMPNNMSSVNALNTGYNQQRPNNMQNPMPTGMNNASPGITPQATGARSWANATPQDPFGNRTNSISGQQAGDRYAAFKNVNPSSPSVFNGAQRVQPQQTGFAQFQPQQPQMTGFNPNGQFNNNFGQQQQGNFRQW</sequence>